<feature type="region of interest" description="Disordered" evidence="5">
    <location>
        <begin position="1"/>
        <end position="30"/>
    </location>
</feature>
<evidence type="ECO:0000256" key="2">
    <source>
        <dbReference type="ARBA" id="ARBA00022692"/>
    </source>
</evidence>
<feature type="compositionally biased region" description="Polar residues" evidence="5">
    <location>
        <begin position="10"/>
        <end position="20"/>
    </location>
</feature>
<evidence type="ECO:0000313" key="8">
    <source>
        <dbReference type="EMBL" id="TRY67864.1"/>
    </source>
</evidence>
<evidence type="ECO:0000256" key="4">
    <source>
        <dbReference type="ARBA" id="ARBA00023136"/>
    </source>
</evidence>
<gene>
    <name evidence="8" type="ORF">TCAL_13235</name>
</gene>
<keyword evidence="3 6" id="KW-1133">Transmembrane helix</keyword>
<reference evidence="8 9" key="1">
    <citation type="journal article" date="2018" name="Nat. Ecol. Evol.">
        <title>Genomic signatures of mitonuclear coevolution across populations of Tigriopus californicus.</title>
        <authorList>
            <person name="Barreto F.S."/>
            <person name="Watson E.T."/>
            <person name="Lima T.G."/>
            <person name="Willett C.S."/>
            <person name="Edmands S."/>
            <person name="Li W."/>
            <person name="Burton R.S."/>
        </authorList>
    </citation>
    <scope>NUCLEOTIDE SEQUENCE [LARGE SCALE GENOMIC DNA]</scope>
    <source>
        <strain evidence="8 9">San Diego</strain>
    </source>
</reference>
<protein>
    <recommendedName>
        <fullName evidence="7">STAS domain-containing protein</fullName>
    </recommendedName>
</protein>
<dbReference type="InterPro" id="IPR011547">
    <property type="entry name" value="SLC26A/SulP_dom"/>
</dbReference>
<evidence type="ECO:0000256" key="3">
    <source>
        <dbReference type="ARBA" id="ARBA00022989"/>
    </source>
</evidence>
<evidence type="ECO:0000256" key="1">
    <source>
        <dbReference type="ARBA" id="ARBA00004141"/>
    </source>
</evidence>
<dbReference type="AlphaFoldDB" id="A0A553NR10"/>
<name>A0A553NR10_TIGCA</name>
<accession>A0A553NR10</accession>
<dbReference type="STRING" id="6832.A0A553NR10"/>
<evidence type="ECO:0000313" key="9">
    <source>
        <dbReference type="Proteomes" id="UP000318571"/>
    </source>
</evidence>
<dbReference type="InterPro" id="IPR002645">
    <property type="entry name" value="STAS_dom"/>
</dbReference>
<keyword evidence="2 6" id="KW-0812">Transmembrane</keyword>
<dbReference type="GO" id="GO:0055085">
    <property type="term" value="P:transmembrane transport"/>
    <property type="evidence" value="ECO:0007669"/>
    <property type="project" value="InterPro"/>
</dbReference>
<feature type="transmembrane region" description="Helical" evidence="6">
    <location>
        <begin position="155"/>
        <end position="177"/>
    </location>
</feature>
<dbReference type="OMA" id="QRGAMNQ"/>
<keyword evidence="4 6" id="KW-0472">Membrane</keyword>
<evidence type="ECO:0000259" key="7">
    <source>
        <dbReference type="PROSITE" id="PS50801"/>
    </source>
</evidence>
<evidence type="ECO:0000256" key="6">
    <source>
        <dbReference type="SAM" id="Phobius"/>
    </source>
</evidence>
<comment type="caution">
    <text evidence="8">The sequence shown here is derived from an EMBL/GenBank/DDBJ whole genome shotgun (WGS) entry which is preliminary data.</text>
</comment>
<feature type="transmembrane region" description="Helical" evidence="6">
    <location>
        <begin position="518"/>
        <end position="540"/>
    </location>
</feature>
<dbReference type="InterPro" id="IPR001902">
    <property type="entry name" value="SLC26A/SulP_fam"/>
</dbReference>
<dbReference type="NCBIfam" id="TIGR00815">
    <property type="entry name" value="sulP"/>
    <property type="match status" value="1"/>
</dbReference>
<dbReference type="GO" id="GO:0016020">
    <property type="term" value="C:membrane"/>
    <property type="evidence" value="ECO:0007669"/>
    <property type="project" value="UniProtKB-SubCell"/>
</dbReference>
<feature type="transmembrane region" description="Helical" evidence="6">
    <location>
        <begin position="427"/>
        <end position="449"/>
    </location>
</feature>
<dbReference type="EMBL" id="VCGU01000011">
    <property type="protein sequence ID" value="TRY67864.1"/>
    <property type="molecule type" value="Genomic_DNA"/>
</dbReference>
<dbReference type="OrthoDB" id="7365796at2759"/>
<feature type="transmembrane region" description="Helical" evidence="6">
    <location>
        <begin position="308"/>
        <end position="327"/>
    </location>
</feature>
<dbReference type="SUPFAM" id="SSF52091">
    <property type="entry name" value="SpoIIaa-like"/>
    <property type="match status" value="1"/>
</dbReference>
<dbReference type="Gene3D" id="3.30.750.24">
    <property type="entry name" value="STAS domain"/>
    <property type="match status" value="1"/>
</dbReference>
<sequence length="702" mass="78345">MMTGTGVPSIRSNSEPSTFAETEDDANEDEYDKFSISLNLGVRTNPRMAAYRVDDSSDDESMKAEVKLDRLAYNQVKFNERFQFELPSKSKNTMSFWGACTKGLREWNPWTVLVRLFPILHWLPNYNWRSDFVFDAAGGFTVAVMHIPQGMAYGILASVDPIVGIYTAFFPILIYILMGTSRHASFGTFALISILLLSPIQKYSYSPRIHAEDVSSSTEEKYSQAEVLAALSFTVGLIQVMCSIFRLGQFCSLLSDPLISGFTTGSACFVFTSQLEHLLGIDIPKFFGPFNLIKFYRELFLHIDETNLTTLTISVTCISFLLLYDLGLKSHVKYYLKGVEFPIQLLCVIIGILVSHFLNLNEDYGVKIIGLVPTGLPYPTIPPVRLIPKIAVDSMMIAIVGFVISYSLGRLFAKKHDYKVKPSQELIAQGCSSMFGAFFNSLPIAASLSRSAIQEESGCRTLMSTAVSAFALLWVLLFAGPLFKPLPNAILSSIIVVALRSMFLKVREVVSFTRKSSFDGLVWTLAFVSTVILDVDYGLLVTFTVNVLSVLHSSLTPTVQVLSETDFLDLNIDPKCYHDVIESSDCMIVKIAGKLCFANAIKLEESIEDTINDQTNDKTLSDQPRYLLLEMSGVSEMDPATWSILDGIHKVLLKNNQILVISGLQGPLWSQRQLMRILDVIPERRFFPTLQDALAVIHSKRK</sequence>
<feature type="transmembrane region" description="Helical" evidence="6">
    <location>
        <begin position="461"/>
        <end position="483"/>
    </location>
</feature>
<dbReference type="PROSITE" id="PS50801">
    <property type="entry name" value="STAS"/>
    <property type="match status" value="1"/>
</dbReference>
<proteinExistence type="predicted"/>
<dbReference type="InterPro" id="IPR036513">
    <property type="entry name" value="STAS_dom_sf"/>
</dbReference>
<dbReference type="Pfam" id="PF00916">
    <property type="entry name" value="Sulfate_transp"/>
    <property type="match status" value="1"/>
</dbReference>
<organism evidence="8 9">
    <name type="scientific">Tigriopus californicus</name>
    <name type="common">Marine copepod</name>
    <dbReference type="NCBI Taxonomy" id="6832"/>
    <lineage>
        <taxon>Eukaryota</taxon>
        <taxon>Metazoa</taxon>
        <taxon>Ecdysozoa</taxon>
        <taxon>Arthropoda</taxon>
        <taxon>Crustacea</taxon>
        <taxon>Multicrustacea</taxon>
        <taxon>Hexanauplia</taxon>
        <taxon>Copepoda</taxon>
        <taxon>Harpacticoida</taxon>
        <taxon>Harpacticidae</taxon>
        <taxon>Tigriopus</taxon>
    </lineage>
</organism>
<feature type="transmembrane region" description="Helical" evidence="6">
    <location>
        <begin position="390"/>
        <end position="407"/>
    </location>
</feature>
<feature type="compositionally biased region" description="Acidic residues" evidence="5">
    <location>
        <begin position="21"/>
        <end position="30"/>
    </location>
</feature>
<feature type="transmembrane region" description="Helical" evidence="6">
    <location>
        <begin position="339"/>
        <end position="358"/>
    </location>
</feature>
<evidence type="ECO:0000256" key="5">
    <source>
        <dbReference type="SAM" id="MobiDB-lite"/>
    </source>
</evidence>
<dbReference type="CDD" id="cd07042">
    <property type="entry name" value="STAS_SulP_like_sulfate_transporter"/>
    <property type="match status" value="1"/>
</dbReference>
<keyword evidence="9" id="KW-1185">Reference proteome</keyword>
<dbReference type="Proteomes" id="UP000318571">
    <property type="component" value="Chromosome 4"/>
</dbReference>
<dbReference type="Pfam" id="PF01740">
    <property type="entry name" value="STAS"/>
    <property type="match status" value="1"/>
</dbReference>
<comment type="subcellular location">
    <subcellularLocation>
        <location evidence="1">Membrane</location>
        <topology evidence="1">Multi-pass membrane protein</topology>
    </subcellularLocation>
</comment>
<dbReference type="PANTHER" id="PTHR11814">
    <property type="entry name" value="SULFATE TRANSPORTER"/>
    <property type="match status" value="1"/>
</dbReference>
<feature type="domain" description="STAS" evidence="7">
    <location>
        <begin position="576"/>
        <end position="697"/>
    </location>
</feature>